<dbReference type="PANTHER" id="PTHR15427:SF33">
    <property type="entry name" value="COLLAGEN IV NC1 DOMAIN-CONTAINING PROTEIN"/>
    <property type="match status" value="1"/>
</dbReference>
<feature type="compositionally biased region" description="Pro residues" evidence="3">
    <location>
        <begin position="93"/>
        <end position="104"/>
    </location>
</feature>
<dbReference type="Pfam" id="PF01391">
    <property type="entry name" value="Collagen"/>
    <property type="match status" value="1"/>
</dbReference>
<accession>A0ABD6RUR6</accession>
<organism evidence="4 5">
    <name type="scientific">Bacillus thuringiensis</name>
    <dbReference type="NCBI Taxonomy" id="1428"/>
    <lineage>
        <taxon>Bacteria</taxon>
        <taxon>Bacillati</taxon>
        <taxon>Bacillota</taxon>
        <taxon>Bacilli</taxon>
        <taxon>Bacillales</taxon>
        <taxon>Bacillaceae</taxon>
        <taxon>Bacillus</taxon>
        <taxon>Bacillus cereus group</taxon>
    </lineage>
</organism>
<gene>
    <name evidence="4" type="ORF">CN495_35470</name>
</gene>
<evidence type="ECO:0008006" key="6">
    <source>
        <dbReference type="Google" id="ProtNLM"/>
    </source>
</evidence>
<comment type="subcellular location">
    <subcellularLocation>
        <location evidence="1">Secreted</location>
    </subcellularLocation>
</comment>
<reference evidence="4 5" key="1">
    <citation type="submission" date="2017-09" db="EMBL/GenBank/DDBJ databases">
        <title>Large-scale bioinformatics analysis of Bacillus genomes uncovers conserved roles of natural products in bacterial physiology.</title>
        <authorList>
            <consortium name="Agbiome Team Llc"/>
            <person name="Bleich R.M."/>
            <person name="Kirk G.J."/>
            <person name="Santa Maria K.C."/>
            <person name="Allen S.E."/>
            <person name="Farag S."/>
            <person name="Shank E.A."/>
            <person name="Bowers A."/>
        </authorList>
    </citation>
    <scope>NUCLEOTIDE SEQUENCE [LARGE SCALE GENOMIC DNA]</scope>
    <source>
        <strain evidence="4 5">AFS005140</strain>
    </source>
</reference>
<dbReference type="AlphaFoldDB" id="A0ABD6RUR6"/>
<dbReference type="InterPro" id="IPR050392">
    <property type="entry name" value="Collagen/C1q_domain"/>
</dbReference>
<evidence type="ECO:0000256" key="2">
    <source>
        <dbReference type="ARBA" id="ARBA00022525"/>
    </source>
</evidence>
<feature type="compositionally biased region" description="Pro residues" evidence="3">
    <location>
        <begin position="72"/>
        <end position="86"/>
    </location>
</feature>
<dbReference type="EMBL" id="NTYF01000272">
    <property type="protein sequence ID" value="PER36291.1"/>
    <property type="molecule type" value="Genomic_DNA"/>
</dbReference>
<evidence type="ECO:0000256" key="1">
    <source>
        <dbReference type="ARBA" id="ARBA00004613"/>
    </source>
</evidence>
<name>A0ABD6RUR6_BACTU</name>
<dbReference type="InterPro" id="IPR008160">
    <property type="entry name" value="Collagen"/>
</dbReference>
<feature type="compositionally biased region" description="Basic and acidic residues" evidence="3">
    <location>
        <begin position="30"/>
        <end position="48"/>
    </location>
</feature>
<evidence type="ECO:0000313" key="4">
    <source>
        <dbReference type="EMBL" id="PER36291.1"/>
    </source>
</evidence>
<dbReference type="PANTHER" id="PTHR15427">
    <property type="entry name" value="EMILIN ELASTIN MICROFIBRIL INTERFACE-LOCATED PROTEIN ELASTIN MICROFIBRIL INTERFACER"/>
    <property type="match status" value="1"/>
</dbReference>
<keyword evidence="2" id="KW-0964">Secreted</keyword>
<feature type="region of interest" description="Disordered" evidence="3">
    <location>
        <begin position="30"/>
        <end position="144"/>
    </location>
</feature>
<evidence type="ECO:0000313" key="5">
    <source>
        <dbReference type="Proteomes" id="UP000219897"/>
    </source>
</evidence>
<protein>
    <recommendedName>
        <fullName evidence="6">Collagen triple helix repeat protein</fullName>
    </recommendedName>
</protein>
<evidence type="ECO:0000256" key="3">
    <source>
        <dbReference type="SAM" id="MobiDB-lite"/>
    </source>
</evidence>
<comment type="caution">
    <text evidence="4">The sequence shown here is derived from an EMBL/GenBank/DDBJ whole genome shotgun (WGS) entry which is preliminary data.</text>
</comment>
<sequence>MDLYKVQNKHHERVFFVRNNYNNVNYGNPREYHGYEESPGYEEYHGYEEPPGYEESPRYDKYPGYTTIPQGKCPPPCQCPPGPPGPKGKQGYPGPPGPEGPPGPKGKQGYPGPPGPEGPQGPQGEQGYPGPPGEQGPSFTTTGAFFAFPDHQTLGPGDAFQYNIRDFNNITESSGVITLPFNSRFLVMFETVGTNIERSAEICVVDASLNGVRIPGTRTVVRNHLHSLDPLVTTTFIVNTNESQNLLRIFSGLDIYRTYAYTKLTIVRIA</sequence>
<dbReference type="Proteomes" id="UP000219897">
    <property type="component" value="Unassembled WGS sequence"/>
</dbReference>
<proteinExistence type="predicted"/>